<dbReference type="GeneID" id="20818454"/>
<reference evidence="2" key="1">
    <citation type="submission" date="2013-12" db="EMBL/GenBank/DDBJ databases">
        <title>The Genome Sequence of Aphanomyces astaci APO3.</title>
        <authorList>
            <consortium name="The Broad Institute Genomics Platform"/>
            <person name="Russ C."/>
            <person name="Tyler B."/>
            <person name="van West P."/>
            <person name="Dieguez-Uribeondo J."/>
            <person name="Young S.K."/>
            <person name="Zeng Q."/>
            <person name="Gargeya S."/>
            <person name="Fitzgerald M."/>
            <person name="Abouelleil A."/>
            <person name="Alvarado L."/>
            <person name="Chapman S.B."/>
            <person name="Gainer-Dewar J."/>
            <person name="Goldberg J."/>
            <person name="Griggs A."/>
            <person name="Gujja S."/>
            <person name="Hansen M."/>
            <person name="Howarth C."/>
            <person name="Imamovic A."/>
            <person name="Ireland A."/>
            <person name="Larimer J."/>
            <person name="McCowan C."/>
            <person name="Murphy C."/>
            <person name="Pearson M."/>
            <person name="Poon T.W."/>
            <person name="Priest M."/>
            <person name="Roberts A."/>
            <person name="Saif S."/>
            <person name="Shea T."/>
            <person name="Sykes S."/>
            <person name="Wortman J."/>
            <person name="Nusbaum C."/>
            <person name="Birren B."/>
        </authorList>
    </citation>
    <scope>NUCLEOTIDE SEQUENCE [LARGE SCALE GENOMIC DNA]</scope>
    <source>
        <strain evidence="2">APO3</strain>
    </source>
</reference>
<organism evidence="2">
    <name type="scientific">Aphanomyces astaci</name>
    <name type="common">Crayfish plague agent</name>
    <dbReference type="NCBI Taxonomy" id="112090"/>
    <lineage>
        <taxon>Eukaryota</taxon>
        <taxon>Sar</taxon>
        <taxon>Stramenopiles</taxon>
        <taxon>Oomycota</taxon>
        <taxon>Saprolegniomycetes</taxon>
        <taxon>Saprolegniales</taxon>
        <taxon>Verrucalvaceae</taxon>
        <taxon>Aphanomyces</taxon>
    </lineage>
</organism>
<keyword evidence="1" id="KW-0732">Signal</keyword>
<feature type="signal peptide" evidence="1">
    <location>
        <begin position="1"/>
        <end position="19"/>
    </location>
</feature>
<protein>
    <submittedName>
        <fullName evidence="2">Uncharacterized protein</fullName>
    </submittedName>
</protein>
<name>W4FKX5_APHAT</name>
<dbReference type="EMBL" id="KI913199">
    <property type="protein sequence ID" value="ETV67373.1"/>
    <property type="molecule type" value="Genomic_DNA"/>
</dbReference>
<dbReference type="AlphaFoldDB" id="W4FKX5"/>
<evidence type="ECO:0000313" key="2">
    <source>
        <dbReference type="EMBL" id="ETV67373.1"/>
    </source>
</evidence>
<gene>
    <name evidence="2" type="ORF">H257_16458</name>
</gene>
<dbReference type="VEuPathDB" id="FungiDB:H257_16458"/>
<sequence length="100" mass="10791">MDRTLMLIATLVSWVVVVAVVVVVVGDQGEQLPVAASSSRSKSRTMAQSAKSIFHDVADVVVLYANASGSKLLNDPDDSMSFKSWSAWPCFRMAVVCRAQ</sequence>
<dbReference type="RefSeq" id="XP_009843188.1">
    <property type="nucleotide sequence ID" value="XM_009844886.1"/>
</dbReference>
<proteinExistence type="predicted"/>
<evidence type="ECO:0000256" key="1">
    <source>
        <dbReference type="SAM" id="SignalP"/>
    </source>
</evidence>
<accession>W4FKX5</accession>
<feature type="chain" id="PRO_5004840507" evidence="1">
    <location>
        <begin position="20"/>
        <end position="100"/>
    </location>
</feature>